<sequence>MEIVLKGEYHQEGYTYLNKINYKERVEYRLASPEEEALCGDLALEAWRGLECRDCGRIDLKMDAQGVPNFLEVNPLAGLNPHYSDLPILTRLKGHTYADLIALIVESATERSNKSASVSS</sequence>
<evidence type="ECO:0000313" key="3">
    <source>
        <dbReference type="EMBL" id="MPN34803.1"/>
    </source>
</evidence>
<dbReference type="GO" id="GO:0005524">
    <property type="term" value="F:ATP binding"/>
    <property type="evidence" value="ECO:0007669"/>
    <property type="project" value="InterPro"/>
</dbReference>
<accession>A0A645HGJ8</accession>
<dbReference type="SUPFAM" id="SSF56059">
    <property type="entry name" value="Glutathione synthetase ATP-binding domain-like"/>
    <property type="match status" value="1"/>
</dbReference>
<evidence type="ECO:0000259" key="2">
    <source>
        <dbReference type="PROSITE" id="PS50975"/>
    </source>
</evidence>
<reference evidence="3" key="1">
    <citation type="submission" date="2019-08" db="EMBL/GenBank/DDBJ databases">
        <authorList>
            <person name="Kucharzyk K."/>
            <person name="Murdoch R.W."/>
            <person name="Higgins S."/>
            <person name="Loffler F."/>
        </authorList>
    </citation>
    <scope>NUCLEOTIDE SEQUENCE</scope>
</reference>
<proteinExistence type="predicted"/>
<dbReference type="GO" id="GO:0046872">
    <property type="term" value="F:metal ion binding"/>
    <property type="evidence" value="ECO:0007669"/>
    <property type="project" value="InterPro"/>
</dbReference>
<comment type="caution">
    <text evidence="3">The sequence shown here is derived from an EMBL/GenBank/DDBJ whole genome shotgun (WGS) entry which is preliminary data.</text>
</comment>
<gene>
    <name evidence="3" type="primary">ddl_54</name>
    <name evidence="3" type="ORF">SDC9_182297</name>
</gene>
<feature type="domain" description="ATP-grasp" evidence="2">
    <location>
        <begin position="41"/>
        <end position="106"/>
    </location>
</feature>
<dbReference type="InterPro" id="IPR011761">
    <property type="entry name" value="ATP-grasp"/>
</dbReference>
<dbReference type="EMBL" id="VSSQ01088034">
    <property type="protein sequence ID" value="MPN34803.1"/>
    <property type="molecule type" value="Genomic_DNA"/>
</dbReference>
<keyword evidence="1 3" id="KW-0436">Ligase</keyword>
<dbReference type="EC" id="6.3.2.4" evidence="3"/>
<protein>
    <submittedName>
        <fullName evidence="3">D-alanine--D-alanine ligase</fullName>
        <ecNumber evidence="3">6.3.2.4</ecNumber>
    </submittedName>
</protein>
<dbReference type="GO" id="GO:0008716">
    <property type="term" value="F:D-alanine-D-alanine ligase activity"/>
    <property type="evidence" value="ECO:0007669"/>
    <property type="project" value="UniProtKB-EC"/>
</dbReference>
<dbReference type="Pfam" id="PF07478">
    <property type="entry name" value="Dala_Dala_lig_C"/>
    <property type="match status" value="1"/>
</dbReference>
<organism evidence="3">
    <name type="scientific">bioreactor metagenome</name>
    <dbReference type="NCBI Taxonomy" id="1076179"/>
    <lineage>
        <taxon>unclassified sequences</taxon>
        <taxon>metagenomes</taxon>
        <taxon>ecological metagenomes</taxon>
    </lineage>
</organism>
<evidence type="ECO:0000256" key="1">
    <source>
        <dbReference type="ARBA" id="ARBA00022598"/>
    </source>
</evidence>
<name>A0A645HGJ8_9ZZZZ</name>
<dbReference type="Gene3D" id="3.30.470.20">
    <property type="entry name" value="ATP-grasp fold, B domain"/>
    <property type="match status" value="1"/>
</dbReference>
<dbReference type="PROSITE" id="PS50975">
    <property type="entry name" value="ATP_GRASP"/>
    <property type="match status" value="1"/>
</dbReference>
<dbReference type="AlphaFoldDB" id="A0A645HGJ8"/>
<dbReference type="InterPro" id="IPR011095">
    <property type="entry name" value="Dala_Dala_lig_C"/>
</dbReference>